<keyword evidence="4" id="KW-1185">Reference proteome</keyword>
<reference evidence="3 4" key="1">
    <citation type="journal article" date="2016" name="Proc. Natl. Acad. Sci. U.S.A.">
        <title>Comparative genomics of biotechnologically important yeasts.</title>
        <authorList>
            <person name="Riley R."/>
            <person name="Haridas S."/>
            <person name="Wolfe K.H."/>
            <person name="Lopes M.R."/>
            <person name="Hittinger C.T."/>
            <person name="Goeker M."/>
            <person name="Salamov A.A."/>
            <person name="Wisecaver J.H."/>
            <person name="Long T.M."/>
            <person name="Calvey C.H."/>
            <person name="Aerts A.L."/>
            <person name="Barry K.W."/>
            <person name="Choi C."/>
            <person name="Clum A."/>
            <person name="Coughlan A.Y."/>
            <person name="Deshpande S."/>
            <person name="Douglass A.P."/>
            <person name="Hanson S.J."/>
            <person name="Klenk H.-P."/>
            <person name="LaButti K.M."/>
            <person name="Lapidus A."/>
            <person name="Lindquist E.A."/>
            <person name="Lipzen A.M."/>
            <person name="Meier-Kolthoff J.P."/>
            <person name="Ohm R.A."/>
            <person name="Otillar R.P."/>
            <person name="Pangilinan J.L."/>
            <person name="Peng Y."/>
            <person name="Rokas A."/>
            <person name="Rosa C.A."/>
            <person name="Scheuner C."/>
            <person name="Sibirny A.A."/>
            <person name="Slot J.C."/>
            <person name="Stielow J.B."/>
            <person name="Sun H."/>
            <person name="Kurtzman C.P."/>
            <person name="Blackwell M."/>
            <person name="Grigoriev I.V."/>
            <person name="Jeffries T.W."/>
        </authorList>
    </citation>
    <scope>NUCLEOTIDE SEQUENCE [LARGE SCALE GENOMIC DNA]</scope>
    <source>
        <strain evidence="3 4">NRRL Y-11557</strain>
    </source>
</reference>
<evidence type="ECO:0000313" key="3">
    <source>
        <dbReference type="EMBL" id="ODQ75789.1"/>
    </source>
</evidence>
<protein>
    <recommendedName>
        <fullName evidence="2">Transposase putative helix-turn-helix domain-containing protein</fullName>
    </recommendedName>
</protein>
<sequence length="227" mass="25931">VRDNNLQQQPQQKQQQKCIPKPFWNDFSAQVSQQLWLPSSSLDGNEWGSETIAHDWANCLRWTSGVDAHDDLSWSVDENEAEQSAKRPQLSQSAKEPKRYRLYPTAEEKKILVEWIGAARWTYNVCLRAIMDEGVPRSKKALRARAINEEAIELLKKPWLEETPYDIRDAAMDDLLRHLRREQLGTRTIRRRFRSRTALDKGASKRASSSTAGTGCGAVGSTPFFST</sequence>
<evidence type="ECO:0000313" key="4">
    <source>
        <dbReference type="Proteomes" id="UP000094385"/>
    </source>
</evidence>
<dbReference type="EMBL" id="KV454290">
    <property type="protein sequence ID" value="ODQ75789.1"/>
    <property type="molecule type" value="Genomic_DNA"/>
</dbReference>
<feature type="domain" description="Transposase putative helix-turn-helix" evidence="2">
    <location>
        <begin position="99"/>
        <end position="130"/>
    </location>
</feature>
<dbReference type="InterPro" id="IPR021027">
    <property type="entry name" value="Transposase_put_HTH"/>
</dbReference>
<evidence type="ECO:0000259" key="2">
    <source>
        <dbReference type="Pfam" id="PF12323"/>
    </source>
</evidence>
<name>A0A1E3QDK8_LIPST</name>
<feature type="non-terminal residue" evidence="3">
    <location>
        <position position="1"/>
    </location>
</feature>
<feature type="region of interest" description="Disordered" evidence="1">
    <location>
        <begin position="77"/>
        <end position="97"/>
    </location>
</feature>
<evidence type="ECO:0000256" key="1">
    <source>
        <dbReference type="SAM" id="MobiDB-lite"/>
    </source>
</evidence>
<dbReference type="Proteomes" id="UP000094385">
    <property type="component" value="Unassembled WGS sequence"/>
</dbReference>
<accession>A0A1E3QDK8</accession>
<dbReference type="AlphaFoldDB" id="A0A1E3QDK8"/>
<proteinExistence type="predicted"/>
<dbReference type="Pfam" id="PF12323">
    <property type="entry name" value="HTH_OrfB_IS605"/>
    <property type="match status" value="1"/>
</dbReference>
<organism evidence="3 4">
    <name type="scientific">Lipomyces starkeyi NRRL Y-11557</name>
    <dbReference type="NCBI Taxonomy" id="675824"/>
    <lineage>
        <taxon>Eukaryota</taxon>
        <taxon>Fungi</taxon>
        <taxon>Dikarya</taxon>
        <taxon>Ascomycota</taxon>
        <taxon>Saccharomycotina</taxon>
        <taxon>Lipomycetes</taxon>
        <taxon>Lipomycetales</taxon>
        <taxon>Lipomycetaceae</taxon>
        <taxon>Lipomyces</taxon>
    </lineage>
</organism>
<gene>
    <name evidence="3" type="ORF">LIPSTDRAFT_1213</name>
</gene>
<dbReference type="OrthoDB" id="2413960at2759"/>